<comment type="subcellular location">
    <subcellularLocation>
        <location evidence="1">Endomembrane system</location>
        <topology evidence="1">Multi-pass membrane protein</topology>
    </subcellularLocation>
</comment>
<feature type="transmembrane region" description="Helical" evidence="7">
    <location>
        <begin position="86"/>
        <end position="108"/>
    </location>
</feature>
<keyword evidence="5" id="KW-0406">Ion transport</keyword>
<evidence type="ECO:0000256" key="3">
    <source>
        <dbReference type="ARBA" id="ARBA00022692"/>
    </source>
</evidence>
<dbReference type="Gene3D" id="1.20.1420.30">
    <property type="entry name" value="NCX, central ion-binding region"/>
    <property type="match status" value="2"/>
</dbReference>
<keyword evidence="2" id="KW-0813">Transport</keyword>
<dbReference type="GO" id="GO:0016020">
    <property type="term" value="C:membrane"/>
    <property type="evidence" value="ECO:0007669"/>
    <property type="project" value="InterPro"/>
</dbReference>
<feature type="transmembrane region" description="Helical" evidence="7">
    <location>
        <begin position="191"/>
        <end position="210"/>
    </location>
</feature>
<feature type="transmembrane region" description="Helical" evidence="7">
    <location>
        <begin position="454"/>
        <end position="477"/>
    </location>
</feature>
<keyword evidence="10" id="KW-1185">Reference proteome</keyword>
<feature type="transmembrane region" description="Helical" evidence="7">
    <location>
        <begin position="160"/>
        <end position="179"/>
    </location>
</feature>
<organism evidence="9 10">
    <name type="scientific">Perilla frutescens var. hirtella</name>
    <name type="common">Perilla citriodora</name>
    <name type="synonym">Perilla setoyensis</name>
    <dbReference type="NCBI Taxonomy" id="608512"/>
    <lineage>
        <taxon>Eukaryota</taxon>
        <taxon>Viridiplantae</taxon>
        <taxon>Streptophyta</taxon>
        <taxon>Embryophyta</taxon>
        <taxon>Tracheophyta</taxon>
        <taxon>Spermatophyta</taxon>
        <taxon>Magnoliopsida</taxon>
        <taxon>eudicotyledons</taxon>
        <taxon>Gunneridae</taxon>
        <taxon>Pentapetalae</taxon>
        <taxon>asterids</taxon>
        <taxon>lamiids</taxon>
        <taxon>Lamiales</taxon>
        <taxon>Lamiaceae</taxon>
        <taxon>Nepetoideae</taxon>
        <taxon>Elsholtzieae</taxon>
        <taxon>Perilla</taxon>
    </lineage>
</organism>
<dbReference type="Proteomes" id="UP001190926">
    <property type="component" value="Unassembled WGS sequence"/>
</dbReference>
<dbReference type="InterPro" id="IPR004837">
    <property type="entry name" value="NaCa_Exmemb"/>
</dbReference>
<gene>
    <name evidence="9" type="ORF">C2S53_012390</name>
</gene>
<feature type="domain" description="Sodium/calcium exchanger membrane region" evidence="8">
    <location>
        <begin position="344"/>
        <end position="508"/>
    </location>
</feature>
<feature type="transmembrane region" description="Helical" evidence="7">
    <location>
        <begin position="35"/>
        <end position="56"/>
    </location>
</feature>
<evidence type="ECO:0000256" key="1">
    <source>
        <dbReference type="ARBA" id="ARBA00004127"/>
    </source>
</evidence>
<evidence type="ECO:0000256" key="7">
    <source>
        <dbReference type="SAM" id="Phobius"/>
    </source>
</evidence>
<evidence type="ECO:0000313" key="10">
    <source>
        <dbReference type="Proteomes" id="UP001190926"/>
    </source>
</evidence>
<dbReference type="GO" id="GO:0012505">
    <property type="term" value="C:endomembrane system"/>
    <property type="evidence" value="ECO:0007669"/>
    <property type="project" value="UniProtKB-SubCell"/>
</dbReference>
<proteinExistence type="predicted"/>
<reference evidence="9 10" key="1">
    <citation type="journal article" date="2021" name="Nat. Commun.">
        <title>Incipient diploidization of the medicinal plant Perilla within 10,000 years.</title>
        <authorList>
            <person name="Zhang Y."/>
            <person name="Shen Q."/>
            <person name="Leng L."/>
            <person name="Zhang D."/>
            <person name="Chen S."/>
            <person name="Shi Y."/>
            <person name="Ning Z."/>
            <person name="Chen S."/>
        </authorList>
    </citation>
    <scope>NUCLEOTIDE SEQUENCE [LARGE SCALE GENOMIC DNA]</scope>
    <source>
        <strain evidence="10">cv. PC099</strain>
    </source>
</reference>
<comment type="caution">
    <text evidence="9">The sequence shown here is derived from an EMBL/GenBank/DDBJ whole genome shotgun (WGS) entry which is preliminary data.</text>
</comment>
<evidence type="ECO:0000256" key="2">
    <source>
        <dbReference type="ARBA" id="ARBA00022448"/>
    </source>
</evidence>
<dbReference type="InterPro" id="IPR044880">
    <property type="entry name" value="NCX_ion-bd_dom_sf"/>
</dbReference>
<feature type="transmembrane region" description="Helical" evidence="7">
    <location>
        <begin position="369"/>
        <end position="389"/>
    </location>
</feature>
<keyword evidence="3 7" id="KW-0812">Transmembrane</keyword>
<sequence>MASLNNNSSDSMHEKCQFHLLFHFETMLSHGLRGFLYFLALAYCFIGLSAITGRFFRSMENVVRHSRAVEEIDPSTNAKVVRNKKVWNYAVADIALLAFGTSFPQISLATIDAIRHIGDLYAGGLGPGTLVGSAAFDLFPIHAVCVVVPKAGELKKIADLGVWLVGLFWSFWAYIWLYIILKVWTPNVITLWEALFTVLQYGLLLTHAYAQDKRWPYVSLPMRRDERPEDWVPEETPRYMKGNTAPLRYSDMHEDDEAGNKNVVNIFSIHSGNTEKSAQDSILEQDNDLLSIWKQQFIDAVTLESAESRKLNNSWLRLTKAFWQLLIAPWRLMFAFVPPYQIAHGWVAFIFSLAFIAGIAYVVTKLTDLISCVTGINAYIIALTALAAGTSWPDLVGSKIAAERQITADSAIANITCSNSVNIYVGIGVPWLINTMYNYIAYKEPLRIENAAGLSFSLLVFFATSVGCIVVLVFRRLTLGAELGGPRHWAWITSVYLMMLWLIFVTLSSLRVTGVI</sequence>
<evidence type="ECO:0000259" key="8">
    <source>
        <dbReference type="Pfam" id="PF01699"/>
    </source>
</evidence>
<accession>A0AAD4IN02</accession>
<name>A0AAD4IN02_PERFH</name>
<keyword evidence="6 7" id="KW-0472">Membrane</keyword>
<feature type="transmembrane region" description="Helical" evidence="7">
    <location>
        <begin position="489"/>
        <end position="510"/>
    </location>
</feature>
<dbReference type="InterPro" id="IPR051171">
    <property type="entry name" value="CaCA"/>
</dbReference>
<keyword evidence="4 7" id="KW-1133">Transmembrane helix</keyword>
<feature type="domain" description="Sodium/calcium exchanger membrane region" evidence="8">
    <location>
        <begin position="37"/>
        <end position="208"/>
    </location>
</feature>
<evidence type="ECO:0000256" key="6">
    <source>
        <dbReference type="ARBA" id="ARBA00023136"/>
    </source>
</evidence>
<dbReference type="GO" id="GO:0030001">
    <property type="term" value="P:metal ion transport"/>
    <property type="evidence" value="ECO:0007669"/>
    <property type="project" value="TreeGrafter"/>
</dbReference>
<feature type="transmembrane region" description="Helical" evidence="7">
    <location>
        <begin position="343"/>
        <end position="362"/>
    </location>
</feature>
<evidence type="ECO:0000256" key="5">
    <source>
        <dbReference type="ARBA" id="ARBA00023065"/>
    </source>
</evidence>
<evidence type="ECO:0000313" key="9">
    <source>
        <dbReference type="EMBL" id="KAH6755498.1"/>
    </source>
</evidence>
<dbReference type="PANTHER" id="PTHR11878">
    <property type="entry name" value="SODIUM/CALCIUM EXCHANGER"/>
    <property type="match status" value="1"/>
</dbReference>
<dbReference type="PANTHER" id="PTHR11878:SF65">
    <property type="entry name" value="NA_CA-EXCHANGE PROTEIN, ISOFORM G"/>
    <property type="match status" value="1"/>
</dbReference>
<evidence type="ECO:0000256" key="4">
    <source>
        <dbReference type="ARBA" id="ARBA00022989"/>
    </source>
</evidence>
<dbReference type="Pfam" id="PF01699">
    <property type="entry name" value="Na_Ca_ex"/>
    <property type="match status" value="2"/>
</dbReference>
<dbReference type="AlphaFoldDB" id="A0AAD4IN02"/>
<dbReference type="EMBL" id="SDAM02029602">
    <property type="protein sequence ID" value="KAH6755498.1"/>
    <property type="molecule type" value="Genomic_DNA"/>
</dbReference>
<dbReference type="GO" id="GO:0055085">
    <property type="term" value="P:transmembrane transport"/>
    <property type="evidence" value="ECO:0007669"/>
    <property type="project" value="InterPro"/>
</dbReference>
<protein>
    <submittedName>
        <fullName evidence="9">Magnesium/proton exchanger</fullName>
    </submittedName>
</protein>